<reference evidence="2" key="1">
    <citation type="submission" date="2018-10" db="EMBL/GenBank/DDBJ databases">
        <authorList>
            <person name="Vincent A.T."/>
            <person name="Schiettekatte O."/>
            <person name="Bourhy P."/>
            <person name="Veyrier F.J."/>
            <person name="Picardeau M."/>
        </authorList>
    </citation>
    <scope>NUCLEOTIDE SEQUENCE</scope>
    <source>
        <strain evidence="2">201800281</strain>
    </source>
</reference>
<evidence type="ECO:0000313" key="4">
    <source>
        <dbReference type="Proteomes" id="UP000297918"/>
    </source>
</evidence>
<keyword evidence="4" id="KW-1185">Reference proteome</keyword>
<dbReference type="NCBIfam" id="NF047607">
    <property type="entry name" value="LBF_2017_Nterm"/>
    <property type="match status" value="1"/>
</dbReference>
<dbReference type="AlphaFoldDB" id="A0A4R9IL50"/>
<evidence type="ECO:0000313" key="1">
    <source>
        <dbReference type="EMBL" id="TGK79632.1"/>
    </source>
</evidence>
<gene>
    <name evidence="1" type="ORF">EHQ23_18750</name>
    <name evidence="2" type="ORF">EHQ26_15600</name>
</gene>
<protein>
    <submittedName>
        <fullName evidence="1">Uncharacterized protein</fullName>
    </submittedName>
</protein>
<dbReference type="EMBL" id="RQFM01000027">
    <property type="protein sequence ID" value="TGK79632.1"/>
    <property type="molecule type" value="Genomic_DNA"/>
</dbReference>
<evidence type="ECO:0000313" key="3">
    <source>
        <dbReference type="Proteomes" id="UP000297394"/>
    </source>
</evidence>
<dbReference type="EMBL" id="RQFL01000026">
    <property type="protein sequence ID" value="TGK89842.1"/>
    <property type="molecule type" value="Genomic_DNA"/>
</dbReference>
<sequence>MNPFHHFRLFLFWSPFLLVSLGFFFPVFSEPKTIKFTLEPERDDIIQYEFELWKEPNFDLEIPFRVVASPGKIQLFIPNGYEYFRIRAVAKRQVRGFWTELYAVNSFGKSKPKEPTKIAERKTATTDVLVPITNKEGTNHFYLTENKIHVRPILSQPMKTSVRYRVNGGPWVVTKQPELTFVNDGNYKLEYQVTNELGISDSMQVWEFSVDKTPPKTEFHWQSPPFRKSSLSFVGPNSHLELLANDTGAGLDSIRFRTICGKNPPSAWYLWDNQTSWTNVIHSCSEDLDLEISATDKLGNEEVPQKIKILHTKKGN</sequence>
<name>A0A4R9IL50_9LEPT</name>
<evidence type="ECO:0000313" key="2">
    <source>
        <dbReference type="EMBL" id="TGK89842.1"/>
    </source>
</evidence>
<dbReference type="RefSeq" id="WP_135748048.1">
    <property type="nucleotide sequence ID" value="NZ_RQFL01000026.1"/>
</dbReference>
<dbReference type="Proteomes" id="UP000297918">
    <property type="component" value="Unassembled WGS sequence"/>
</dbReference>
<comment type="caution">
    <text evidence="1">The sequence shown here is derived from an EMBL/GenBank/DDBJ whole genome shotgun (WGS) entry which is preliminary data.</text>
</comment>
<proteinExistence type="predicted"/>
<dbReference type="Proteomes" id="UP000297394">
    <property type="component" value="Unassembled WGS sequence"/>
</dbReference>
<dbReference type="OrthoDB" id="321650at2"/>
<reference evidence="3 4" key="2">
    <citation type="journal article" date="2019" name="PLoS Negl. Trop. Dis.">
        <title>Revisiting the worldwide diversity of Leptospira species in the environment.</title>
        <authorList>
            <person name="Vincent A.T."/>
            <person name="Schiettekatte O."/>
            <person name="Bourhy P."/>
            <person name="Veyrier F.J."/>
            <person name="Picardeau M."/>
        </authorList>
    </citation>
    <scope>NUCLEOTIDE SEQUENCE [LARGE SCALE GENOMIC DNA]</scope>
    <source>
        <strain evidence="1 3">201800280</strain>
        <strain evidence="4">201800281</strain>
    </source>
</reference>
<organism evidence="1 3">
    <name type="scientific">Leptospira bourretii</name>
    <dbReference type="NCBI Taxonomy" id="2484962"/>
    <lineage>
        <taxon>Bacteria</taxon>
        <taxon>Pseudomonadati</taxon>
        <taxon>Spirochaetota</taxon>
        <taxon>Spirochaetia</taxon>
        <taxon>Leptospirales</taxon>
        <taxon>Leptospiraceae</taxon>
        <taxon>Leptospira</taxon>
    </lineage>
</organism>
<dbReference type="InterPro" id="IPR058183">
    <property type="entry name" value="LBF_2017-like_N"/>
</dbReference>
<accession>A0A4R9IL50</accession>